<keyword evidence="10" id="KW-1185">Reference proteome</keyword>
<organism evidence="9 10">
    <name type="scientific">Metabacillus fastidiosus</name>
    <dbReference type="NCBI Taxonomy" id="1458"/>
    <lineage>
        <taxon>Bacteria</taxon>
        <taxon>Bacillati</taxon>
        <taxon>Bacillota</taxon>
        <taxon>Bacilli</taxon>
        <taxon>Bacillales</taxon>
        <taxon>Bacillaceae</taxon>
        <taxon>Metabacillus</taxon>
    </lineage>
</organism>
<protein>
    <submittedName>
        <fullName evidence="9">TM2 domain-containing protein</fullName>
    </submittedName>
</protein>
<name>A0ABU6NYI1_9BACI</name>
<dbReference type="GeneID" id="301140747"/>
<evidence type="ECO:0000313" key="10">
    <source>
        <dbReference type="Proteomes" id="UP001342826"/>
    </source>
</evidence>
<keyword evidence="6" id="KW-0325">Glycoprotein</keyword>
<evidence type="ECO:0000259" key="8">
    <source>
        <dbReference type="Pfam" id="PF05154"/>
    </source>
</evidence>
<dbReference type="Proteomes" id="UP001342826">
    <property type="component" value="Unassembled WGS sequence"/>
</dbReference>
<keyword evidence="5 7" id="KW-0472">Membrane</keyword>
<dbReference type="EMBL" id="JARTFS010000006">
    <property type="protein sequence ID" value="MED4401334.1"/>
    <property type="molecule type" value="Genomic_DNA"/>
</dbReference>
<dbReference type="InterPro" id="IPR050932">
    <property type="entry name" value="TM2D1-3-like"/>
</dbReference>
<gene>
    <name evidence="9" type="ORF">P9271_08400</name>
</gene>
<keyword evidence="4 7" id="KW-1133">Transmembrane helix</keyword>
<evidence type="ECO:0000256" key="3">
    <source>
        <dbReference type="ARBA" id="ARBA00022729"/>
    </source>
</evidence>
<feature type="domain" description="TM2" evidence="8">
    <location>
        <begin position="5"/>
        <end position="53"/>
    </location>
</feature>
<evidence type="ECO:0000256" key="4">
    <source>
        <dbReference type="ARBA" id="ARBA00022989"/>
    </source>
</evidence>
<reference evidence="9 10" key="1">
    <citation type="submission" date="2023-03" db="EMBL/GenBank/DDBJ databases">
        <title>Bacillus Genome Sequencing.</title>
        <authorList>
            <person name="Dunlap C."/>
        </authorList>
    </citation>
    <scope>NUCLEOTIDE SEQUENCE [LARGE SCALE GENOMIC DNA]</scope>
    <source>
        <strain evidence="9 10">NRS-1717</strain>
    </source>
</reference>
<accession>A0ABU6NYI1</accession>
<dbReference type="PANTHER" id="PTHR21016">
    <property type="entry name" value="BETA-AMYLOID BINDING PROTEIN-RELATED"/>
    <property type="match status" value="1"/>
</dbReference>
<keyword evidence="2 7" id="KW-0812">Transmembrane</keyword>
<sequence length="71" mass="7905">MTLSEKNWLVTLLLCFFLGGIGAHRFFVGKIGTGILMLITFGGFGIWSLIDLIIIIIGNFKDSENKLIKMN</sequence>
<evidence type="ECO:0000313" key="9">
    <source>
        <dbReference type="EMBL" id="MED4401334.1"/>
    </source>
</evidence>
<evidence type="ECO:0000256" key="5">
    <source>
        <dbReference type="ARBA" id="ARBA00023136"/>
    </source>
</evidence>
<dbReference type="Pfam" id="PF05154">
    <property type="entry name" value="TM2"/>
    <property type="match status" value="1"/>
</dbReference>
<dbReference type="InterPro" id="IPR007829">
    <property type="entry name" value="TM2"/>
</dbReference>
<dbReference type="RefSeq" id="WP_066228224.1">
    <property type="nucleotide sequence ID" value="NZ_JARTFQ010000005.1"/>
</dbReference>
<evidence type="ECO:0000256" key="1">
    <source>
        <dbReference type="ARBA" id="ARBA00004141"/>
    </source>
</evidence>
<keyword evidence="3" id="KW-0732">Signal</keyword>
<feature type="transmembrane region" description="Helical" evidence="7">
    <location>
        <begin position="33"/>
        <end position="60"/>
    </location>
</feature>
<proteinExistence type="predicted"/>
<comment type="caution">
    <text evidence="9">The sequence shown here is derived from an EMBL/GenBank/DDBJ whole genome shotgun (WGS) entry which is preliminary data.</text>
</comment>
<dbReference type="PANTHER" id="PTHR21016:SF7">
    <property type="entry name" value="TM2 DOMAIN-CONTAINING PROTEIN 3"/>
    <property type="match status" value="1"/>
</dbReference>
<evidence type="ECO:0000256" key="6">
    <source>
        <dbReference type="ARBA" id="ARBA00023180"/>
    </source>
</evidence>
<comment type="subcellular location">
    <subcellularLocation>
        <location evidence="1">Membrane</location>
        <topology evidence="1">Multi-pass membrane protein</topology>
    </subcellularLocation>
</comment>
<evidence type="ECO:0000256" key="2">
    <source>
        <dbReference type="ARBA" id="ARBA00022692"/>
    </source>
</evidence>
<evidence type="ECO:0000256" key="7">
    <source>
        <dbReference type="SAM" id="Phobius"/>
    </source>
</evidence>